<evidence type="ECO:0000256" key="9">
    <source>
        <dbReference type="ARBA" id="ARBA00048940"/>
    </source>
</evidence>
<evidence type="ECO:0000256" key="1">
    <source>
        <dbReference type="ARBA" id="ARBA00004123"/>
    </source>
</evidence>
<keyword evidence="7" id="KW-0804">Transcription</keyword>
<dbReference type="Pfam" id="PF08214">
    <property type="entry name" value="HAT_KAT11"/>
    <property type="match status" value="1"/>
</dbReference>
<feature type="compositionally biased region" description="Polar residues" evidence="10">
    <location>
        <begin position="471"/>
        <end position="482"/>
    </location>
</feature>
<feature type="region of interest" description="Disordered" evidence="10">
    <location>
        <begin position="309"/>
        <end position="328"/>
    </location>
</feature>
<dbReference type="PANTHER" id="PTHR31571:SF2">
    <property type="entry name" value="HISTONE ACETYLTRANSFERASE RTT109"/>
    <property type="match status" value="1"/>
</dbReference>
<feature type="region of interest" description="Disordered" evidence="10">
    <location>
        <begin position="231"/>
        <end position="259"/>
    </location>
</feature>
<keyword evidence="5" id="KW-0007">Acetylation</keyword>
<dbReference type="RefSeq" id="XP_031857697.1">
    <property type="nucleotide sequence ID" value="XM_032008042.1"/>
</dbReference>
<gene>
    <name evidence="11" type="ORF">CI109_100833</name>
</gene>
<reference evidence="11" key="1">
    <citation type="submission" date="2017-08" db="EMBL/GenBank/DDBJ databases">
        <authorList>
            <person name="Cuomo C."/>
            <person name="Billmyre B."/>
            <person name="Heitman J."/>
        </authorList>
    </citation>
    <scope>NUCLEOTIDE SEQUENCE</scope>
    <source>
        <strain evidence="11">CBS 12478</strain>
    </source>
</reference>
<reference evidence="11" key="2">
    <citation type="submission" date="2024-01" db="EMBL/GenBank/DDBJ databases">
        <title>Comparative genomics of Cryptococcus and Kwoniella reveals pathogenesis evolution and contrasting modes of karyotype evolution via chromosome fusion or intercentromeric recombination.</title>
        <authorList>
            <person name="Coelho M.A."/>
            <person name="David-Palma M."/>
            <person name="Shea T."/>
            <person name="Bowers K."/>
            <person name="McGinley-Smith S."/>
            <person name="Mohammad A.W."/>
            <person name="Gnirke A."/>
            <person name="Yurkov A.M."/>
            <person name="Nowrousian M."/>
            <person name="Sun S."/>
            <person name="Cuomo C.A."/>
            <person name="Heitman J."/>
        </authorList>
    </citation>
    <scope>NUCLEOTIDE SEQUENCE</scope>
    <source>
        <strain evidence="11">CBS 12478</strain>
    </source>
</reference>
<evidence type="ECO:0000256" key="8">
    <source>
        <dbReference type="ARBA" id="ARBA00023242"/>
    </source>
</evidence>
<accession>A0A5M6BUU2</accession>
<sequence>MSFPSGGQSISLRDHLLASLSTLPNAHKLSLTLLISEPKRTSTLFPHTPHPPRCLQQEYLVVLSSEMAEKTEGPAGTNPSAVEEPALVESSAALDPTSTTTTPLQSDTKPTPSRVLVSAISAYLYTFPSASDSTKPILYISKVDSSGYTPQPLPYTRNLIRSFLTYFVTSRPDLPSLRIQLFARAQRQYLFANSADGPLKKVLGGAGLCKWWKGVYEDVCVEVMAASMSQQQLNTDSPTGNGSGSGGGGGSGPSSAGVQIQRQGERLLSVKYLLPGYDEIEARNMLGPGRPLPQVMEWKYEPPFGLDHSSNTTVANSTSTSSSKDLPPSLANLIPSLPDDPKTRFLEELVADAPTTSHHGHVSADGQTKPTSTSDQSNTGETSAAQIKIKTKKEREAEEEESIRRSAHLTLSRVTPTEFWERMGFRQECASGDVTGFFTLESSAISTSTSSSLDADTDTDHHSIESKQKTTEATSSTSLGVETSSASTSASSSGSTPTFTPQLRQEITDRILVALTNIDFATLPLAKEGTEIWLNQVRSLVSGEVGQTGWERCNGDIEAKTEDEVKAQLGAVGGTVRKQREEVVTMLQPRKKKKPAV</sequence>
<feature type="compositionally biased region" description="Low complexity" evidence="10">
    <location>
        <begin position="483"/>
        <end position="501"/>
    </location>
</feature>
<evidence type="ECO:0000313" key="12">
    <source>
        <dbReference type="Proteomes" id="UP000322225"/>
    </source>
</evidence>
<comment type="subcellular location">
    <subcellularLocation>
        <location evidence="1">Nucleus</location>
    </subcellularLocation>
</comment>
<dbReference type="InterPro" id="IPR016849">
    <property type="entry name" value="Rtt109"/>
</dbReference>
<dbReference type="SMART" id="SM01250">
    <property type="entry name" value="KAT11"/>
    <property type="match status" value="1"/>
</dbReference>
<evidence type="ECO:0000256" key="5">
    <source>
        <dbReference type="ARBA" id="ARBA00022990"/>
    </source>
</evidence>
<dbReference type="GO" id="GO:0005634">
    <property type="term" value="C:nucleus"/>
    <property type="evidence" value="ECO:0007669"/>
    <property type="project" value="UniProtKB-SubCell"/>
</dbReference>
<dbReference type="InterPro" id="IPR013178">
    <property type="entry name" value="Histone_AcTrfase_Rtt109/CBP"/>
</dbReference>
<evidence type="ECO:0000256" key="4">
    <source>
        <dbReference type="ARBA" id="ARBA00022763"/>
    </source>
</evidence>
<dbReference type="InterPro" id="IPR051236">
    <property type="entry name" value="HAT_RTT109-like"/>
</dbReference>
<evidence type="ECO:0000256" key="2">
    <source>
        <dbReference type="ARBA" id="ARBA00013184"/>
    </source>
</evidence>
<evidence type="ECO:0000256" key="6">
    <source>
        <dbReference type="ARBA" id="ARBA00023015"/>
    </source>
</evidence>
<evidence type="ECO:0000256" key="3">
    <source>
        <dbReference type="ARBA" id="ARBA00022679"/>
    </source>
</evidence>
<organism evidence="11 12">
    <name type="scientific">Kwoniella shandongensis</name>
    <dbReference type="NCBI Taxonomy" id="1734106"/>
    <lineage>
        <taxon>Eukaryota</taxon>
        <taxon>Fungi</taxon>
        <taxon>Dikarya</taxon>
        <taxon>Basidiomycota</taxon>
        <taxon>Agaricomycotina</taxon>
        <taxon>Tremellomycetes</taxon>
        <taxon>Tremellales</taxon>
        <taxon>Cryptococcaceae</taxon>
        <taxon>Kwoniella</taxon>
    </lineage>
</organism>
<dbReference type="Proteomes" id="UP000322225">
    <property type="component" value="Chromosome 2"/>
</dbReference>
<dbReference type="PROSITE" id="PS51728">
    <property type="entry name" value="RTT109_HAT"/>
    <property type="match status" value="1"/>
</dbReference>
<evidence type="ECO:0000313" key="11">
    <source>
        <dbReference type="EMBL" id="WWD16407.1"/>
    </source>
</evidence>
<feature type="compositionally biased region" description="Low complexity" evidence="10">
    <location>
        <begin position="309"/>
        <end position="323"/>
    </location>
</feature>
<dbReference type="GeneID" id="43592214"/>
<comment type="catalytic activity">
    <reaction evidence="9">
        <text>L-lysyl-[histone] + acetyl-CoA = N(6)-acetyl-L-lysyl-[histone] + CoA + H(+)</text>
        <dbReference type="Rhea" id="RHEA:21992"/>
        <dbReference type="Rhea" id="RHEA-COMP:9845"/>
        <dbReference type="Rhea" id="RHEA-COMP:11338"/>
        <dbReference type="ChEBI" id="CHEBI:15378"/>
        <dbReference type="ChEBI" id="CHEBI:29969"/>
        <dbReference type="ChEBI" id="CHEBI:57287"/>
        <dbReference type="ChEBI" id="CHEBI:57288"/>
        <dbReference type="ChEBI" id="CHEBI:61930"/>
        <dbReference type="EC" id="2.3.1.48"/>
    </reaction>
    <physiologicalReaction direction="left-to-right" evidence="9">
        <dbReference type="Rhea" id="RHEA:21993"/>
    </physiologicalReaction>
</comment>
<feature type="compositionally biased region" description="Gly residues" evidence="10">
    <location>
        <begin position="241"/>
        <end position="252"/>
    </location>
</feature>
<keyword evidence="8" id="KW-0539">Nucleus</keyword>
<proteinExistence type="predicted"/>
<feature type="region of interest" description="Disordered" evidence="10">
    <location>
        <begin position="90"/>
        <end position="111"/>
    </location>
</feature>
<dbReference type="GO" id="GO:0006355">
    <property type="term" value="P:regulation of DNA-templated transcription"/>
    <property type="evidence" value="ECO:0007669"/>
    <property type="project" value="InterPro"/>
</dbReference>
<feature type="region of interest" description="Disordered" evidence="10">
    <location>
        <begin position="354"/>
        <end position="404"/>
    </location>
</feature>
<evidence type="ECO:0000256" key="7">
    <source>
        <dbReference type="ARBA" id="ARBA00023163"/>
    </source>
</evidence>
<name>A0A5M6BUU2_9TREE</name>
<keyword evidence="4" id="KW-0227">DNA damage</keyword>
<dbReference type="PANTHER" id="PTHR31571">
    <property type="entry name" value="ALTERED INHERITANCE OF MITOCHONDRIA PROTEIN 6"/>
    <property type="match status" value="1"/>
</dbReference>
<dbReference type="KEGG" id="ksn:43592214"/>
<dbReference type="AlphaFoldDB" id="A0A5M6BUU2"/>
<feature type="region of interest" description="Disordered" evidence="10">
    <location>
        <begin position="448"/>
        <end position="502"/>
    </location>
</feature>
<dbReference type="OrthoDB" id="3361892at2759"/>
<dbReference type="EMBL" id="CP144052">
    <property type="protein sequence ID" value="WWD16407.1"/>
    <property type="molecule type" value="Genomic_DNA"/>
</dbReference>
<dbReference type="GO" id="GO:0006974">
    <property type="term" value="P:DNA damage response"/>
    <property type="evidence" value="ECO:0007669"/>
    <property type="project" value="UniProtKB-KW"/>
</dbReference>
<dbReference type="EC" id="2.3.1.48" evidence="2"/>
<feature type="compositionally biased region" description="Polar residues" evidence="10">
    <location>
        <begin position="365"/>
        <end position="385"/>
    </location>
</feature>
<feature type="compositionally biased region" description="Low complexity" evidence="10">
    <location>
        <begin position="90"/>
        <end position="108"/>
    </location>
</feature>
<keyword evidence="6" id="KW-0805">Transcription regulation</keyword>
<evidence type="ECO:0000256" key="10">
    <source>
        <dbReference type="SAM" id="MobiDB-lite"/>
    </source>
</evidence>
<dbReference type="GO" id="GO:0032931">
    <property type="term" value="F:histone H3K56 acetyltransferase activity"/>
    <property type="evidence" value="ECO:0007669"/>
    <property type="project" value="TreeGrafter"/>
</dbReference>
<keyword evidence="3" id="KW-0808">Transferase</keyword>
<protein>
    <recommendedName>
        <fullName evidence="2">histone acetyltransferase</fullName>
        <ecNumber evidence="2">2.3.1.48</ecNumber>
    </recommendedName>
</protein>
<keyword evidence="12" id="KW-1185">Reference proteome</keyword>
<feature type="compositionally biased region" description="Basic and acidic residues" evidence="10">
    <location>
        <begin position="458"/>
        <end position="470"/>
    </location>
</feature>